<feature type="binding site" evidence="2">
    <location>
        <position position="105"/>
    </location>
    <ligand>
        <name>Fe cation</name>
        <dbReference type="ChEBI" id="CHEBI:24875"/>
    </ligand>
</feature>
<dbReference type="CDD" id="cd02247">
    <property type="entry name" value="cupin_pirin_C"/>
    <property type="match status" value="1"/>
</dbReference>
<dbReference type="InterPro" id="IPR012093">
    <property type="entry name" value="Pirin"/>
</dbReference>
<dbReference type="OrthoDB" id="198735at2759"/>
<dbReference type="CDD" id="cd02909">
    <property type="entry name" value="cupin_pirin_N"/>
    <property type="match status" value="1"/>
</dbReference>
<dbReference type="InterPro" id="IPR011051">
    <property type="entry name" value="RmlC_Cupin_sf"/>
</dbReference>
<dbReference type="Pfam" id="PF02678">
    <property type="entry name" value="Pirin"/>
    <property type="match status" value="1"/>
</dbReference>
<feature type="binding site" evidence="2">
    <location>
        <position position="103"/>
    </location>
    <ligand>
        <name>Fe cation</name>
        <dbReference type="ChEBI" id="CHEBI:24875"/>
    </ligand>
</feature>
<evidence type="ECO:0000259" key="4">
    <source>
        <dbReference type="Pfam" id="PF02678"/>
    </source>
</evidence>
<feature type="domain" description="Pirin C-terminal" evidence="5">
    <location>
        <begin position="180"/>
        <end position="282"/>
    </location>
</feature>
<sequence length="304" mass="33278">MSVDTISRTVVKTVYATEQPEGVGARVHRSLGSTSLPNITPFLLLDYFEGAEGAGFPDHPHRGQATVTYMLQGSSQHEDSAGHKGVIVEGGVQWMCAGRGIIHSEIPVTGVDVPQPKALQLWIDLPRQYKMAKPSYQELGPERIPVAYPEGPDGPVSIKVISGKSHDVESPVRPLGGCYYFHVKFTKKSSVFQDIPTGWTAFAYILKGIISVGESPKAHEPHHTVVFSSEPQQNGVLITALQNETEFVLIAGEPLKQPIVQEGPFVMTSKEAIQKTLLDCKLRKNGFEKAGVWKSKIGETLRKR</sequence>
<dbReference type="Gene3D" id="2.60.120.10">
    <property type="entry name" value="Jelly Rolls"/>
    <property type="match status" value="2"/>
</dbReference>
<comment type="caution">
    <text evidence="6">The sequence shown here is derived from an EMBL/GenBank/DDBJ whole genome shotgun (WGS) entry which is preliminary data.</text>
</comment>
<dbReference type="STRING" id="71717.A0A4Y7TPK1"/>
<feature type="binding site" evidence="2">
    <location>
        <position position="59"/>
    </location>
    <ligand>
        <name>Fe cation</name>
        <dbReference type="ChEBI" id="CHEBI:24875"/>
    </ligand>
</feature>
<dbReference type="Pfam" id="PF05726">
    <property type="entry name" value="Pirin_C"/>
    <property type="match status" value="1"/>
</dbReference>
<protein>
    <submittedName>
        <fullName evidence="6">Pirin domain-containing protein</fullName>
    </submittedName>
</protein>
<dbReference type="EMBL" id="QPFP01000006">
    <property type="protein sequence ID" value="TEB35874.1"/>
    <property type="molecule type" value="Genomic_DNA"/>
</dbReference>
<dbReference type="PANTHER" id="PTHR13903">
    <property type="entry name" value="PIRIN-RELATED"/>
    <property type="match status" value="1"/>
</dbReference>
<comment type="similarity">
    <text evidence="1 3">Belongs to the pirin family.</text>
</comment>
<dbReference type="InterPro" id="IPR003829">
    <property type="entry name" value="Pirin_N_dom"/>
</dbReference>
<feature type="binding site" evidence="2">
    <location>
        <position position="61"/>
    </location>
    <ligand>
        <name>Fe cation</name>
        <dbReference type="ChEBI" id="CHEBI:24875"/>
    </ligand>
</feature>
<evidence type="ECO:0000256" key="1">
    <source>
        <dbReference type="ARBA" id="ARBA00008416"/>
    </source>
</evidence>
<dbReference type="PIRSF" id="PIRSF006232">
    <property type="entry name" value="Pirin"/>
    <property type="match status" value="1"/>
</dbReference>
<evidence type="ECO:0000256" key="2">
    <source>
        <dbReference type="PIRSR" id="PIRSR006232-1"/>
    </source>
</evidence>
<evidence type="ECO:0000259" key="5">
    <source>
        <dbReference type="Pfam" id="PF05726"/>
    </source>
</evidence>
<accession>A0A4Y7TPK1</accession>
<keyword evidence="7" id="KW-1185">Reference proteome</keyword>
<keyword evidence="2" id="KW-0479">Metal-binding</keyword>
<dbReference type="Proteomes" id="UP000298030">
    <property type="component" value="Unassembled WGS sequence"/>
</dbReference>
<name>A0A4Y7TPK1_COPMI</name>
<gene>
    <name evidence="6" type="ORF">FA13DRAFT_1901411</name>
</gene>
<dbReference type="PANTHER" id="PTHR13903:SF8">
    <property type="entry name" value="PIRIN"/>
    <property type="match status" value="1"/>
</dbReference>
<feature type="domain" description="Pirin N-terminal" evidence="4">
    <location>
        <begin position="25"/>
        <end position="123"/>
    </location>
</feature>
<dbReference type="SUPFAM" id="SSF51182">
    <property type="entry name" value="RmlC-like cupins"/>
    <property type="match status" value="1"/>
</dbReference>
<keyword evidence="2" id="KW-0408">Iron</keyword>
<proteinExistence type="inferred from homology"/>
<reference evidence="6 7" key="1">
    <citation type="journal article" date="2019" name="Nat. Ecol. Evol.">
        <title>Megaphylogeny resolves global patterns of mushroom evolution.</title>
        <authorList>
            <person name="Varga T."/>
            <person name="Krizsan K."/>
            <person name="Foldi C."/>
            <person name="Dima B."/>
            <person name="Sanchez-Garcia M."/>
            <person name="Sanchez-Ramirez S."/>
            <person name="Szollosi G.J."/>
            <person name="Szarkandi J.G."/>
            <person name="Papp V."/>
            <person name="Albert L."/>
            <person name="Andreopoulos W."/>
            <person name="Angelini C."/>
            <person name="Antonin V."/>
            <person name="Barry K.W."/>
            <person name="Bougher N.L."/>
            <person name="Buchanan P."/>
            <person name="Buyck B."/>
            <person name="Bense V."/>
            <person name="Catcheside P."/>
            <person name="Chovatia M."/>
            <person name="Cooper J."/>
            <person name="Damon W."/>
            <person name="Desjardin D."/>
            <person name="Finy P."/>
            <person name="Geml J."/>
            <person name="Haridas S."/>
            <person name="Hughes K."/>
            <person name="Justo A."/>
            <person name="Karasinski D."/>
            <person name="Kautmanova I."/>
            <person name="Kiss B."/>
            <person name="Kocsube S."/>
            <person name="Kotiranta H."/>
            <person name="LaButti K.M."/>
            <person name="Lechner B.E."/>
            <person name="Liimatainen K."/>
            <person name="Lipzen A."/>
            <person name="Lukacs Z."/>
            <person name="Mihaltcheva S."/>
            <person name="Morgado L.N."/>
            <person name="Niskanen T."/>
            <person name="Noordeloos M.E."/>
            <person name="Ohm R.A."/>
            <person name="Ortiz-Santana B."/>
            <person name="Ovrebo C."/>
            <person name="Racz N."/>
            <person name="Riley R."/>
            <person name="Savchenko A."/>
            <person name="Shiryaev A."/>
            <person name="Soop K."/>
            <person name="Spirin V."/>
            <person name="Szebenyi C."/>
            <person name="Tomsovsky M."/>
            <person name="Tulloss R.E."/>
            <person name="Uehling J."/>
            <person name="Grigoriev I.V."/>
            <person name="Vagvolgyi C."/>
            <person name="Papp T."/>
            <person name="Martin F.M."/>
            <person name="Miettinen O."/>
            <person name="Hibbett D.S."/>
            <person name="Nagy L.G."/>
        </authorList>
    </citation>
    <scope>NUCLEOTIDE SEQUENCE [LARGE SCALE GENOMIC DNA]</scope>
    <source>
        <strain evidence="6 7">FP101781</strain>
    </source>
</reference>
<organism evidence="6 7">
    <name type="scientific">Coprinellus micaceus</name>
    <name type="common">Glistening ink-cap mushroom</name>
    <name type="synonym">Coprinus micaceus</name>
    <dbReference type="NCBI Taxonomy" id="71717"/>
    <lineage>
        <taxon>Eukaryota</taxon>
        <taxon>Fungi</taxon>
        <taxon>Dikarya</taxon>
        <taxon>Basidiomycota</taxon>
        <taxon>Agaricomycotina</taxon>
        <taxon>Agaricomycetes</taxon>
        <taxon>Agaricomycetidae</taxon>
        <taxon>Agaricales</taxon>
        <taxon>Agaricineae</taxon>
        <taxon>Psathyrellaceae</taxon>
        <taxon>Coprinellus</taxon>
    </lineage>
</organism>
<comment type="cofactor">
    <cofactor evidence="2">
        <name>Fe cation</name>
        <dbReference type="ChEBI" id="CHEBI:24875"/>
    </cofactor>
    <text evidence="2">Binds 1 Fe cation per subunit.</text>
</comment>
<dbReference type="AlphaFoldDB" id="A0A4Y7TPK1"/>
<evidence type="ECO:0000313" key="6">
    <source>
        <dbReference type="EMBL" id="TEB35874.1"/>
    </source>
</evidence>
<evidence type="ECO:0000256" key="3">
    <source>
        <dbReference type="RuleBase" id="RU003457"/>
    </source>
</evidence>
<dbReference type="GO" id="GO:0046872">
    <property type="term" value="F:metal ion binding"/>
    <property type="evidence" value="ECO:0007669"/>
    <property type="project" value="UniProtKB-KW"/>
</dbReference>
<evidence type="ECO:0000313" key="7">
    <source>
        <dbReference type="Proteomes" id="UP000298030"/>
    </source>
</evidence>
<dbReference type="InterPro" id="IPR014710">
    <property type="entry name" value="RmlC-like_jellyroll"/>
</dbReference>
<dbReference type="InterPro" id="IPR008778">
    <property type="entry name" value="Pirin_C_dom"/>
</dbReference>